<accession>A0A7N2LIU0</accession>
<feature type="compositionally biased region" description="Low complexity" evidence="1">
    <location>
        <begin position="8"/>
        <end position="19"/>
    </location>
</feature>
<dbReference type="Proteomes" id="UP000594261">
    <property type="component" value="Chromosome 4"/>
</dbReference>
<dbReference type="CDD" id="cd09272">
    <property type="entry name" value="RNase_HI_RT_Ty1"/>
    <property type="match status" value="1"/>
</dbReference>
<sequence>MSSEEAPRATSSPTRSSSTVLPNLDSYDSDIPPRKFRSLSDIYQSCEFALFASEPQTFEDSAKENVWTKAMDEEIASIEKNQTWELVDLPNGRDVIGLKWIYKTKYNEDGSIQKHKARLVAKGYLQQPRVDFHETFAPVVRMETIRTFLALAAKMELEVFQLDVKSVFLNGDLEEEVYVEQPKGYMKKGKEDKVYQLRKALYGLKQAPRAWNSKIDGYFCQIGFQRSICEPSLYVKREGEVFICQEKYIEDLLKKFHMAACKPVSTAMSSNEKLQREDAVEKADAKTYQSLVGSLIYLTNTRQDIVHSVNLISRFMNQPSKLHYIAAKGILHCLQGTKKLGILYKKENGNNLVGFTDSDWAGSLDDRKSTSLYIFCLGSNVIAWSSKKQKTVALSSAEAEYIAATDAACEAIWLRRLLSNLQQKIEPTVIFCDNMSAIAMTKNPIFHARTKHIELRQHFIRDLVGEGEIQFQFVSTNDQPADALTKAATVDRMEWFKKQLKITN</sequence>
<dbReference type="Pfam" id="PF07727">
    <property type="entry name" value="RVT_2"/>
    <property type="match status" value="1"/>
</dbReference>
<keyword evidence="4" id="KW-1185">Reference proteome</keyword>
<evidence type="ECO:0000256" key="1">
    <source>
        <dbReference type="SAM" id="MobiDB-lite"/>
    </source>
</evidence>
<feature type="domain" description="Reverse transcriptase Ty1/copia-type" evidence="2">
    <location>
        <begin position="81"/>
        <end position="253"/>
    </location>
</feature>
<reference evidence="3 4" key="1">
    <citation type="journal article" date="2016" name="G3 (Bethesda)">
        <title>First Draft Assembly and Annotation of the Genome of a California Endemic Oak Quercus lobata Nee (Fagaceae).</title>
        <authorList>
            <person name="Sork V.L."/>
            <person name="Fitz-Gibbon S.T."/>
            <person name="Puiu D."/>
            <person name="Crepeau M."/>
            <person name="Gugger P.F."/>
            <person name="Sherman R."/>
            <person name="Stevens K."/>
            <person name="Langley C.H."/>
            <person name="Pellegrini M."/>
            <person name="Salzberg S.L."/>
        </authorList>
    </citation>
    <scope>NUCLEOTIDE SEQUENCE [LARGE SCALE GENOMIC DNA]</scope>
    <source>
        <strain evidence="3 4">cv. SW786</strain>
    </source>
</reference>
<proteinExistence type="predicted"/>
<dbReference type="AlphaFoldDB" id="A0A7N2LIU0"/>
<protein>
    <recommendedName>
        <fullName evidence="2">Reverse transcriptase Ty1/copia-type domain-containing protein</fullName>
    </recommendedName>
</protein>
<organism evidence="3 4">
    <name type="scientific">Quercus lobata</name>
    <name type="common">Valley oak</name>
    <dbReference type="NCBI Taxonomy" id="97700"/>
    <lineage>
        <taxon>Eukaryota</taxon>
        <taxon>Viridiplantae</taxon>
        <taxon>Streptophyta</taxon>
        <taxon>Embryophyta</taxon>
        <taxon>Tracheophyta</taxon>
        <taxon>Spermatophyta</taxon>
        <taxon>Magnoliopsida</taxon>
        <taxon>eudicotyledons</taxon>
        <taxon>Gunneridae</taxon>
        <taxon>Pentapetalae</taxon>
        <taxon>rosids</taxon>
        <taxon>fabids</taxon>
        <taxon>Fagales</taxon>
        <taxon>Fagaceae</taxon>
        <taxon>Quercus</taxon>
    </lineage>
</organism>
<dbReference type="SUPFAM" id="SSF56672">
    <property type="entry name" value="DNA/RNA polymerases"/>
    <property type="match status" value="1"/>
</dbReference>
<dbReference type="InterPro" id="IPR013103">
    <property type="entry name" value="RVT_2"/>
</dbReference>
<name>A0A7N2LIU0_QUELO</name>
<dbReference type="InParanoid" id="A0A7N2LIU0"/>
<feature type="region of interest" description="Disordered" evidence="1">
    <location>
        <begin position="1"/>
        <end position="29"/>
    </location>
</feature>
<dbReference type="InterPro" id="IPR043502">
    <property type="entry name" value="DNA/RNA_pol_sf"/>
</dbReference>
<dbReference type="EnsemblPlants" id="QL04p087138:mrna">
    <property type="protein sequence ID" value="QL04p087138:mrna"/>
    <property type="gene ID" value="QL04p087138"/>
</dbReference>
<dbReference type="OMA" id="EYIAMAN"/>
<evidence type="ECO:0000313" key="4">
    <source>
        <dbReference type="Proteomes" id="UP000594261"/>
    </source>
</evidence>
<evidence type="ECO:0000313" key="3">
    <source>
        <dbReference type="EnsemblPlants" id="QL04p087138:mrna"/>
    </source>
</evidence>
<dbReference type="PANTHER" id="PTHR11439">
    <property type="entry name" value="GAG-POL-RELATED RETROTRANSPOSON"/>
    <property type="match status" value="1"/>
</dbReference>
<reference evidence="3" key="2">
    <citation type="submission" date="2021-01" db="UniProtKB">
        <authorList>
            <consortium name="EnsemblPlants"/>
        </authorList>
    </citation>
    <scope>IDENTIFICATION</scope>
</reference>
<dbReference type="PANTHER" id="PTHR11439:SF463">
    <property type="entry name" value="REVERSE TRANSCRIPTASE TY1_COPIA-TYPE DOMAIN-CONTAINING PROTEIN"/>
    <property type="match status" value="1"/>
</dbReference>
<dbReference type="Gramene" id="QL04p087138:mrna">
    <property type="protein sequence ID" value="QL04p087138:mrna"/>
    <property type="gene ID" value="QL04p087138"/>
</dbReference>
<dbReference type="EMBL" id="LRBV02000004">
    <property type="status" value="NOT_ANNOTATED_CDS"/>
    <property type="molecule type" value="Genomic_DNA"/>
</dbReference>
<evidence type="ECO:0000259" key="2">
    <source>
        <dbReference type="Pfam" id="PF07727"/>
    </source>
</evidence>